<proteinExistence type="predicted"/>
<organism evidence="1 2">
    <name type="scientific">Streptomyces smaragdinus</name>
    <dbReference type="NCBI Taxonomy" id="2585196"/>
    <lineage>
        <taxon>Bacteria</taxon>
        <taxon>Bacillati</taxon>
        <taxon>Actinomycetota</taxon>
        <taxon>Actinomycetes</taxon>
        <taxon>Kitasatosporales</taxon>
        <taxon>Streptomycetaceae</taxon>
        <taxon>Streptomyces</taxon>
    </lineage>
</organism>
<reference evidence="1 2" key="1">
    <citation type="submission" date="2019-10" db="EMBL/GenBank/DDBJ databases">
        <title>Streptomyces smaragdinus sp. nov. and Streptomyces fabii sp. nov., isolated from the gut of fungus growing-termite Macrotermes natalensis.</title>
        <authorList>
            <person name="Schwitalla J."/>
            <person name="Benndorf R."/>
            <person name="Martin K."/>
            <person name="De Beer W."/>
            <person name="Kaster A.-K."/>
            <person name="Vollmers J."/>
            <person name="Poulsen M."/>
            <person name="Beemelmanns C."/>
        </authorList>
    </citation>
    <scope>NUCLEOTIDE SEQUENCE [LARGE SCALE GENOMIC DNA]</scope>
    <source>
        <strain evidence="1 2">RB5</strain>
    </source>
</reference>
<protein>
    <submittedName>
        <fullName evidence="1">Uncharacterized protein</fullName>
    </submittedName>
</protein>
<name>A0A7K0CS75_9ACTN</name>
<dbReference type="Proteomes" id="UP000466345">
    <property type="component" value="Unassembled WGS sequence"/>
</dbReference>
<evidence type="ECO:0000313" key="2">
    <source>
        <dbReference type="Proteomes" id="UP000466345"/>
    </source>
</evidence>
<accession>A0A7K0CS75</accession>
<dbReference type="AlphaFoldDB" id="A0A7K0CS75"/>
<comment type="caution">
    <text evidence="1">The sequence shown here is derived from an EMBL/GenBank/DDBJ whole genome shotgun (WGS) entry which is preliminary data.</text>
</comment>
<dbReference type="EMBL" id="WEGJ01000051">
    <property type="protein sequence ID" value="MQY16319.1"/>
    <property type="molecule type" value="Genomic_DNA"/>
</dbReference>
<dbReference type="RefSeq" id="WP_153457100.1">
    <property type="nucleotide sequence ID" value="NZ_WEGJ01000051.1"/>
</dbReference>
<sequence length="62" mass="6212">MPAFAIAMAVLVVAFDRVVETKYGTIGVAGLTLMIIGIKAKNATCSIAGGAMLASVISQPTG</sequence>
<evidence type="ECO:0000313" key="1">
    <source>
        <dbReference type="EMBL" id="MQY16319.1"/>
    </source>
</evidence>
<dbReference type="OrthoDB" id="4333217at2"/>
<gene>
    <name evidence="1" type="ORF">SRB5_65170</name>
</gene>
<keyword evidence="2" id="KW-1185">Reference proteome</keyword>